<dbReference type="Pfam" id="PF00171">
    <property type="entry name" value="Aldedh"/>
    <property type="match status" value="1"/>
</dbReference>
<evidence type="ECO:0000313" key="4">
    <source>
        <dbReference type="Proteomes" id="UP000552757"/>
    </source>
</evidence>
<comment type="caution">
    <text evidence="3">The sequence shown here is derived from an EMBL/GenBank/DDBJ whole genome shotgun (WGS) entry which is preliminary data.</text>
</comment>
<keyword evidence="1" id="KW-0560">Oxidoreductase</keyword>
<protein>
    <submittedName>
        <fullName evidence="3">Acyl-CoA reductase-like NAD-dependent aldehyde dehydrogenase</fullName>
    </submittedName>
</protein>
<name>A0A7W6DJ00_9SPHN</name>
<evidence type="ECO:0000259" key="2">
    <source>
        <dbReference type="Pfam" id="PF00171"/>
    </source>
</evidence>
<dbReference type="InterPro" id="IPR016161">
    <property type="entry name" value="Ald_DH/histidinol_DH"/>
</dbReference>
<dbReference type="InterPro" id="IPR016162">
    <property type="entry name" value="Ald_DH_N"/>
</dbReference>
<organism evidence="3 4">
    <name type="scientific">Sphingobium fontiphilum</name>
    <dbReference type="NCBI Taxonomy" id="944425"/>
    <lineage>
        <taxon>Bacteria</taxon>
        <taxon>Pseudomonadati</taxon>
        <taxon>Pseudomonadota</taxon>
        <taxon>Alphaproteobacteria</taxon>
        <taxon>Sphingomonadales</taxon>
        <taxon>Sphingomonadaceae</taxon>
        <taxon>Sphingobium</taxon>
    </lineage>
</organism>
<dbReference type="GO" id="GO:0016620">
    <property type="term" value="F:oxidoreductase activity, acting on the aldehyde or oxo group of donors, NAD or NADP as acceptor"/>
    <property type="evidence" value="ECO:0007669"/>
    <property type="project" value="InterPro"/>
</dbReference>
<keyword evidence="4" id="KW-1185">Reference proteome</keyword>
<reference evidence="3 4" key="1">
    <citation type="submission" date="2020-08" db="EMBL/GenBank/DDBJ databases">
        <title>Genomic Encyclopedia of Type Strains, Phase IV (KMG-IV): sequencing the most valuable type-strain genomes for metagenomic binning, comparative biology and taxonomic classification.</title>
        <authorList>
            <person name="Goeker M."/>
        </authorList>
    </citation>
    <scope>NUCLEOTIDE SEQUENCE [LARGE SCALE GENOMIC DNA]</scope>
    <source>
        <strain evidence="3 4">DSM 29348</strain>
    </source>
</reference>
<feature type="domain" description="Aldehyde dehydrogenase" evidence="2">
    <location>
        <begin position="15"/>
        <end position="65"/>
    </location>
</feature>
<dbReference type="InterPro" id="IPR016160">
    <property type="entry name" value="Ald_DH_CS_CYS"/>
</dbReference>
<accession>A0A7W6DJ00</accession>
<dbReference type="Proteomes" id="UP000552757">
    <property type="component" value="Unassembled WGS sequence"/>
</dbReference>
<proteinExistence type="predicted"/>
<dbReference type="PROSITE" id="PS00070">
    <property type="entry name" value="ALDEHYDE_DEHYDR_CYS"/>
    <property type="match status" value="1"/>
</dbReference>
<gene>
    <name evidence="3" type="ORF">GGR44_001874</name>
</gene>
<sequence>MVIDPAHPIGRDDPGKMVALEMGDNKPLIMWGTLNMSNVAALIVQSAFTSAGQRCIAARRQIVKAGF</sequence>
<dbReference type="InterPro" id="IPR015590">
    <property type="entry name" value="Aldehyde_DH_dom"/>
</dbReference>
<dbReference type="InterPro" id="IPR016163">
    <property type="entry name" value="Ald_DH_C"/>
</dbReference>
<dbReference type="EMBL" id="JACIEB010000004">
    <property type="protein sequence ID" value="MBB3982211.1"/>
    <property type="molecule type" value="Genomic_DNA"/>
</dbReference>
<dbReference type="SUPFAM" id="SSF53720">
    <property type="entry name" value="ALDH-like"/>
    <property type="match status" value="1"/>
</dbReference>
<dbReference type="AlphaFoldDB" id="A0A7W6DJ00"/>
<dbReference type="Gene3D" id="3.40.309.10">
    <property type="entry name" value="Aldehyde Dehydrogenase, Chain A, domain 2"/>
    <property type="match status" value="1"/>
</dbReference>
<dbReference type="Gene3D" id="3.40.605.10">
    <property type="entry name" value="Aldehyde Dehydrogenase, Chain A, domain 1"/>
    <property type="match status" value="1"/>
</dbReference>
<evidence type="ECO:0000313" key="3">
    <source>
        <dbReference type="EMBL" id="MBB3982211.1"/>
    </source>
</evidence>
<evidence type="ECO:0000256" key="1">
    <source>
        <dbReference type="ARBA" id="ARBA00023002"/>
    </source>
</evidence>